<proteinExistence type="predicted"/>
<name>Q2HI90_CHAGB</name>
<organism evidence="1 2">
    <name type="scientific">Chaetomium globosum (strain ATCC 6205 / CBS 148.51 / DSM 1962 / NBRC 6347 / NRRL 1970)</name>
    <name type="common">Soil fungus</name>
    <dbReference type="NCBI Taxonomy" id="306901"/>
    <lineage>
        <taxon>Eukaryota</taxon>
        <taxon>Fungi</taxon>
        <taxon>Dikarya</taxon>
        <taxon>Ascomycota</taxon>
        <taxon>Pezizomycotina</taxon>
        <taxon>Sordariomycetes</taxon>
        <taxon>Sordariomycetidae</taxon>
        <taxon>Sordariales</taxon>
        <taxon>Chaetomiaceae</taxon>
        <taxon>Chaetomium</taxon>
    </lineage>
</organism>
<evidence type="ECO:0000313" key="1">
    <source>
        <dbReference type="EMBL" id="EAQ91829.1"/>
    </source>
</evidence>
<dbReference type="InParanoid" id="Q2HI90"/>
<accession>Q2HI90</accession>
<keyword evidence="2" id="KW-1185">Reference proteome</keyword>
<protein>
    <submittedName>
        <fullName evidence="1">Uncharacterized protein</fullName>
    </submittedName>
</protein>
<dbReference type="VEuPathDB" id="FungiDB:CHGG_00064"/>
<dbReference type="GeneID" id="4386579"/>
<dbReference type="Proteomes" id="UP000001056">
    <property type="component" value="Unassembled WGS sequence"/>
</dbReference>
<dbReference type="AlphaFoldDB" id="Q2HI90"/>
<gene>
    <name evidence="1" type="ORF">CHGG_00064</name>
</gene>
<dbReference type="EMBL" id="CH408029">
    <property type="protein sequence ID" value="EAQ91829.1"/>
    <property type="molecule type" value="Genomic_DNA"/>
</dbReference>
<sequence>MGTCRWSGKAPLHWTSRSNWAGDSEPGIKTGAMGTPDILNFGGKRLDELYNTTGSRDAVFAYLQSVIDNYATLNPRISDATKEQLEIIKDQIELLSLPSGAEYMGADMDPDPQHIRRELDPVWPATKGKPSDKERKGYSMFKVLANAGHSWAVYTGDDKRRYWNQYDLLGLFLSKMGPAPGGSVADQSNFYLPLTAVYAKFCLWIGGKQIPTMKGAEKQSKKGTGTGDPPACFQCTWNSDTGDFFLGASLAGIRVTGSTKPYGAWENKVMEARWNLLNNNFFEFPGDWGPFQEKKSPVISYQGKTTLFGNCGETYPFLEIISPHVTDDKVRAQTRGLALGKSFAGVAEYNEDSFAPMLIPPCLNCQLLLLFAGISDVTHFTLNSRMKTPLFPTPVAGYWEPDSEN</sequence>
<dbReference type="HOGENOM" id="CLU_679718_0_0_1"/>
<dbReference type="eggNOG" id="ENOG502SSRW">
    <property type="taxonomic scope" value="Eukaryota"/>
</dbReference>
<dbReference type="OrthoDB" id="5350472at2759"/>
<evidence type="ECO:0000313" key="2">
    <source>
        <dbReference type="Proteomes" id="UP000001056"/>
    </source>
</evidence>
<reference evidence="2" key="1">
    <citation type="journal article" date="2015" name="Genome Announc.">
        <title>Draft genome sequence of the cellulolytic fungus Chaetomium globosum.</title>
        <authorList>
            <person name="Cuomo C.A."/>
            <person name="Untereiner W.A."/>
            <person name="Ma L.-J."/>
            <person name="Grabherr M."/>
            <person name="Birren B.W."/>
        </authorList>
    </citation>
    <scope>NUCLEOTIDE SEQUENCE [LARGE SCALE GENOMIC DNA]</scope>
    <source>
        <strain evidence="2">ATCC 6205 / CBS 148.51 / DSM 1962 / NBRC 6347 / NRRL 1970</strain>
    </source>
</reference>
<dbReference type="RefSeq" id="XP_001219285.1">
    <property type="nucleotide sequence ID" value="XM_001219284.1"/>
</dbReference>